<feature type="transmembrane region" description="Helical" evidence="2">
    <location>
        <begin position="155"/>
        <end position="174"/>
    </location>
</feature>
<dbReference type="InterPro" id="IPR003660">
    <property type="entry name" value="HAMP_dom"/>
</dbReference>
<dbReference type="AlphaFoldDB" id="A0A4Q7INS0"/>
<dbReference type="NCBIfam" id="TIGR00254">
    <property type="entry name" value="GGDEF"/>
    <property type="match status" value="1"/>
</dbReference>
<dbReference type="NCBIfam" id="TIGR00229">
    <property type="entry name" value="sensory_box"/>
    <property type="match status" value="1"/>
</dbReference>
<sequence>MLKSSWSCMNKSGLLLRLAISISFAAVFVGFISSQVFFKLAYQKNLDETQASIEQLYEVVSPTANIAAYLGDQELAKEVINGLDNHQAILAAAFISEQFSIRSATYQSTQNKQTEFVVSSPFMPSEQLGTVIVQHNLAYIEKDSQIAARFLSNSLLVQAFVVTAIAIFIAFYFITKPILIIAKSLHSLNPGTARRLKKPTFHDKSELGNLVEDINLLLDKAEDQISQERLLRSEIEVLEKRFRLLFENSVAPIILMEPRGNILLTNDAFKTLLERIEQPIKKNYGAILSELFETPELLTRSVNSAFLNDEIAIGEHRLKFKEEDKTIWLQVVVSSIVTDDLKSYYQITLNDVSKKRDELDKLSRRADYDALTNMTNRHAAEKQIDQLVKSKSPFIFVLMDLNGFKQVNDIYGHDAGDEVLIFVANQLKQLTPKNGLACRWGGDEFVLILPGVDHHQFETLAEQITTRIVKPYTLVSRQANVQVGLCMGAALYPYDSNHKSELIHLADKAMYAIKPESKTPGGRSLAFAAPIDSLERKYE</sequence>
<dbReference type="EMBL" id="PPSX01000020">
    <property type="protein sequence ID" value="RZQ53904.1"/>
    <property type="molecule type" value="Genomic_DNA"/>
</dbReference>
<reference evidence="5 6" key="1">
    <citation type="submission" date="2018-01" db="EMBL/GenBank/DDBJ databases">
        <title>Co-occurrence of chitin degradation, pigmentation and bioactivity in marine Pseudoalteromonas.</title>
        <authorList>
            <person name="Paulsen S."/>
            <person name="Gram L."/>
            <person name="Machado H."/>
        </authorList>
    </citation>
    <scope>NUCLEOTIDE SEQUENCE [LARGE SCALE GENOMIC DNA]</scope>
    <source>
        <strain evidence="5 6">S3898</strain>
    </source>
</reference>
<dbReference type="InterPro" id="IPR000160">
    <property type="entry name" value="GGDEF_dom"/>
</dbReference>
<dbReference type="Gene3D" id="3.30.450.20">
    <property type="entry name" value="PAS domain"/>
    <property type="match status" value="1"/>
</dbReference>
<evidence type="ECO:0000256" key="1">
    <source>
        <dbReference type="SAM" id="Coils"/>
    </source>
</evidence>
<dbReference type="InterPro" id="IPR052155">
    <property type="entry name" value="Biofilm_reg_signaling"/>
</dbReference>
<evidence type="ECO:0000259" key="4">
    <source>
        <dbReference type="PROSITE" id="PS50887"/>
    </source>
</evidence>
<name>A0A4Q7INS0_9GAMM</name>
<dbReference type="InterPro" id="IPR029787">
    <property type="entry name" value="Nucleotide_cyclase"/>
</dbReference>
<feature type="domain" description="GGDEF" evidence="4">
    <location>
        <begin position="392"/>
        <end position="530"/>
    </location>
</feature>
<evidence type="ECO:0000313" key="5">
    <source>
        <dbReference type="EMBL" id="RZQ53904.1"/>
    </source>
</evidence>
<accession>A0A4Q7INS0</accession>
<dbReference type="PANTHER" id="PTHR44757">
    <property type="entry name" value="DIGUANYLATE CYCLASE DGCP"/>
    <property type="match status" value="1"/>
</dbReference>
<comment type="caution">
    <text evidence="5">The sequence shown here is derived from an EMBL/GenBank/DDBJ whole genome shotgun (WGS) entry which is preliminary data.</text>
</comment>
<evidence type="ECO:0000259" key="3">
    <source>
        <dbReference type="PROSITE" id="PS50885"/>
    </source>
</evidence>
<organism evidence="5 6">
    <name type="scientific">Pseudoalteromonas phenolica</name>
    <dbReference type="NCBI Taxonomy" id="161398"/>
    <lineage>
        <taxon>Bacteria</taxon>
        <taxon>Pseudomonadati</taxon>
        <taxon>Pseudomonadota</taxon>
        <taxon>Gammaproteobacteria</taxon>
        <taxon>Alteromonadales</taxon>
        <taxon>Pseudoalteromonadaceae</taxon>
        <taxon>Pseudoalteromonas</taxon>
    </lineage>
</organism>
<dbReference type="SUPFAM" id="SSF55073">
    <property type="entry name" value="Nucleotide cyclase"/>
    <property type="match status" value="1"/>
</dbReference>
<dbReference type="PROSITE" id="PS50885">
    <property type="entry name" value="HAMP"/>
    <property type="match status" value="1"/>
</dbReference>
<keyword evidence="2" id="KW-0812">Transmembrane</keyword>
<feature type="domain" description="HAMP" evidence="3">
    <location>
        <begin position="172"/>
        <end position="226"/>
    </location>
</feature>
<dbReference type="InterPro" id="IPR035965">
    <property type="entry name" value="PAS-like_dom_sf"/>
</dbReference>
<dbReference type="SMART" id="SM00267">
    <property type="entry name" value="GGDEF"/>
    <property type="match status" value="1"/>
</dbReference>
<feature type="coiled-coil region" evidence="1">
    <location>
        <begin position="204"/>
        <end position="231"/>
    </location>
</feature>
<dbReference type="PANTHER" id="PTHR44757:SF2">
    <property type="entry name" value="BIOFILM ARCHITECTURE MAINTENANCE PROTEIN MBAA"/>
    <property type="match status" value="1"/>
</dbReference>
<dbReference type="Gene3D" id="3.30.70.270">
    <property type="match status" value="1"/>
</dbReference>
<keyword evidence="2" id="KW-0472">Membrane</keyword>
<keyword evidence="1" id="KW-0175">Coiled coil</keyword>
<dbReference type="Pfam" id="PF00990">
    <property type="entry name" value="GGDEF"/>
    <property type="match status" value="1"/>
</dbReference>
<dbReference type="SUPFAM" id="SSF55785">
    <property type="entry name" value="PYP-like sensor domain (PAS domain)"/>
    <property type="match status" value="1"/>
</dbReference>
<gene>
    <name evidence="5" type="ORF">C1E23_06265</name>
</gene>
<proteinExistence type="predicted"/>
<protein>
    <submittedName>
        <fullName evidence="5">Diguanylate cyclase</fullName>
    </submittedName>
</protein>
<evidence type="ECO:0000313" key="6">
    <source>
        <dbReference type="Proteomes" id="UP000291338"/>
    </source>
</evidence>
<dbReference type="Proteomes" id="UP000291338">
    <property type="component" value="Unassembled WGS sequence"/>
</dbReference>
<dbReference type="InterPro" id="IPR000014">
    <property type="entry name" value="PAS"/>
</dbReference>
<dbReference type="CDD" id="cd01949">
    <property type="entry name" value="GGDEF"/>
    <property type="match status" value="1"/>
</dbReference>
<dbReference type="GO" id="GO:0007165">
    <property type="term" value="P:signal transduction"/>
    <property type="evidence" value="ECO:0007669"/>
    <property type="project" value="InterPro"/>
</dbReference>
<dbReference type="Pfam" id="PF13188">
    <property type="entry name" value="PAS_8"/>
    <property type="match status" value="1"/>
</dbReference>
<dbReference type="GO" id="GO:0016020">
    <property type="term" value="C:membrane"/>
    <property type="evidence" value="ECO:0007669"/>
    <property type="project" value="InterPro"/>
</dbReference>
<evidence type="ECO:0000256" key="2">
    <source>
        <dbReference type="SAM" id="Phobius"/>
    </source>
</evidence>
<dbReference type="PROSITE" id="PS50887">
    <property type="entry name" value="GGDEF"/>
    <property type="match status" value="1"/>
</dbReference>
<feature type="transmembrane region" description="Helical" evidence="2">
    <location>
        <begin position="14"/>
        <end position="38"/>
    </location>
</feature>
<keyword evidence="2" id="KW-1133">Transmembrane helix</keyword>
<dbReference type="InterPro" id="IPR043128">
    <property type="entry name" value="Rev_trsase/Diguanyl_cyclase"/>
</dbReference>